<feature type="domain" description="Response regulatory" evidence="3">
    <location>
        <begin position="6"/>
        <end position="123"/>
    </location>
</feature>
<gene>
    <name evidence="4" type="ORF">TMPK1_00570</name>
</gene>
<dbReference type="GO" id="GO:0000160">
    <property type="term" value="P:phosphorelay signal transduction system"/>
    <property type="evidence" value="ECO:0007669"/>
    <property type="project" value="InterPro"/>
</dbReference>
<evidence type="ECO:0000256" key="1">
    <source>
        <dbReference type="ARBA" id="ARBA00022553"/>
    </source>
</evidence>
<dbReference type="RefSeq" id="WP_420240706.1">
    <property type="nucleotide sequence ID" value="NZ_BOPV01000001.1"/>
</dbReference>
<organism evidence="4 5">
    <name type="scientific">Roseiterribacter gracilis</name>
    <dbReference type="NCBI Taxonomy" id="2812848"/>
    <lineage>
        <taxon>Bacteria</taxon>
        <taxon>Pseudomonadati</taxon>
        <taxon>Pseudomonadota</taxon>
        <taxon>Alphaproteobacteria</taxon>
        <taxon>Rhodospirillales</taxon>
        <taxon>Roseiterribacteraceae</taxon>
        <taxon>Roseiterribacter</taxon>
    </lineage>
</organism>
<dbReference type="Proteomes" id="UP000681075">
    <property type="component" value="Unassembled WGS sequence"/>
</dbReference>
<dbReference type="PANTHER" id="PTHR44591:SF3">
    <property type="entry name" value="RESPONSE REGULATORY DOMAIN-CONTAINING PROTEIN"/>
    <property type="match status" value="1"/>
</dbReference>
<accession>A0A8S8X9B2</accession>
<dbReference type="SUPFAM" id="SSF52172">
    <property type="entry name" value="CheY-like"/>
    <property type="match status" value="1"/>
</dbReference>
<reference evidence="4" key="1">
    <citation type="submission" date="2021-02" db="EMBL/GenBank/DDBJ databases">
        <title>Genome sequence of Rhodospirillales sp. strain TMPK1 isolated from soil.</title>
        <authorList>
            <person name="Nakai R."/>
            <person name="Kusada H."/>
            <person name="Tamaki H."/>
        </authorList>
    </citation>
    <scope>NUCLEOTIDE SEQUENCE</scope>
    <source>
        <strain evidence="4">TMPK1</strain>
    </source>
</reference>
<dbReference type="SMART" id="SM00448">
    <property type="entry name" value="REC"/>
    <property type="match status" value="1"/>
</dbReference>
<feature type="modified residue" description="4-aspartylphosphate" evidence="2">
    <location>
        <position position="56"/>
    </location>
</feature>
<keyword evidence="1 2" id="KW-0597">Phosphoprotein</keyword>
<proteinExistence type="predicted"/>
<dbReference type="AlphaFoldDB" id="A0A8S8X9B2"/>
<sequence>MKPLKRILYIEDEIDIQTVMRMSLERLGGFELLVCNNGIDAVAKAPGFAPDLMLVDVMMPGMDGPTTVTTLRTMEEFATTPVVFITAKVQPHEVARLRELGAIDVISKPFDAMTLPQHLQSLWRLHTG</sequence>
<dbReference type="EMBL" id="BOPV01000001">
    <property type="protein sequence ID" value="GIL37820.1"/>
    <property type="molecule type" value="Genomic_DNA"/>
</dbReference>
<evidence type="ECO:0000313" key="5">
    <source>
        <dbReference type="Proteomes" id="UP000681075"/>
    </source>
</evidence>
<evidence type="ECO:0000313" key="4">
    <source>
        <dbReference type="EMBL" id="GIL37820.1"/>
    </source>
</evidence>
<dbReference type="InterPro" id="IPR050595">
    <property type="entry name" value="Bact_response_regulator"/>
</dbReference>
<dbReference type="Gene3D" id="3.40.50.2300">
    <property type="match status" value="1"/>
</dbReference>
<comment type="caution">
    <text evidence="4">The sequence shown here is derived from an EMBL/GenBank/DDBJ whole genome shotgun (WGS) entry which is preliminary data.</text>
</comment>
<name>A0A8S8X9B2_9PROT</name>
<dbReference type="Pfam" id="PF00072">
    <property type="entry name" value="Response_reg"/>
    <property type="match status" value="1"/>
</dbReference>
<evidence type="ECO:0000256" key="2">
    <source>
        <dbReference type="PROSITE-ProRule" id="PRU00169"/>
    </source>
</evidence>
<dbReference type="InterPro" id="IPR011006">
    <property type="entry name" value="CheY-like_superfamily"/>
</dbReference>
<dbReference type="InterPro" id="IPR001789">
    <property type="entry name" value="Sig_transdc_resp-reg_receiver"/>
</dbReference>
<dbReference type="PANTHER" id="PTHR44591">
    <property type="entry name" value="STRESS RESPONSE REGULATOR PROTEIN 1"/>
    <property type="match status" value="1"/>
</dbReference>
<evidence type="ECO:0000259" key="3">
    <source>
        <dbReference type="PROSITE" id="PS50110"/>
    </source>
</evidence>
<keyword evidence="5" id="KW-1185">Reference proteome</keyword>
<dbReference type="PROSITE" id="PS50110">
    <property type="entry name" value="RESPONSE_REGULATORY"/>
    <property type="match status" value="1"/>
</dbReference>
<protein>
    <submittedName>
        <fullName evidence="4">Response regulator</fullName>
    </submittedName>
</protein>